<evidence type="ECO:0000313" key="4">
    <source>
        <dbReference type="WBParaSite" id="HPBE_0001198401-mRNA-1"/>
    </source>
</evidence>
<evidence type="ECO:0000313" key="2">
    <source>
        <dbReference type="EMBL" id="VDO90512.1"/>
    </source>
</evidence>
<reference evidence="4" key="2">
    <citation type="submission" date="2019-09" db="UniProtKB">
        <authorList>
            <consortium name="WormBaseParasite"/>
        </authorList>
    </citation>
    <scope>IDENTIFICATION</scope>
</reference>
<proteinExistence type="predicted"/>
<protein>
    <submittedName>
        <fullName evidence="2 4">Uncharacterized protein</fullName>
    </submittedName>
</protein>
<dbReference type="WBParaSite" id="HPBE_0001198401-mRNA-1">
    <property type="protein sequence ID" value="HPBE_0001198401-mRNA-1"/>
    <property type="gene ID" value="HPBE_0001198401"/>
</dbReference>
<feature type="compositionally biased region" description="Basic and acidic residues" evidence="1">
    <location>
        <begin position="11"/>
        <end position="22"/>
    </location>
</feature>
<dbReference type="AlphaFoldDB" id="A0A183FUS4"/>
<name>A0A183FUS4_HELPZ</name>
<sequence>MGRSCNALRRHPLDKSHHRLDSARTPGRPPTRWSIFFVKALKNDMAHFVSLERGGPIGAIWHATGTNGNAAGARSNNSMINATTNDADDLIAEDNR</sequence>
<accession>A0A3P8D2G7</accession>
<evidence type="ECO:0000313" key="3">
    <source>
        <dbReference type="Proteomes" id="UP000050761"/>
    </source>
</evidence>
<reference evidence="2 3" key="1">
    <citation type="submission" date="2018-11" db="EMBL/GenBank/DDBJ databases">
        <authorList>
            <consortium name="Pathogen Informatics"/>
        </authorList>
    </citation>
    <scope>NUCLEOTIDE SEQUENCE [LARGE SCALE GENOMIC DNA]</scope>
</reference>
<dbReference type="Proteomes" id="UP000050761">
    <property type="component" value="Unassembled WGS sequence"/>
</dbReference>
<dbReference type="EMBL" id="UZAH01027312">
    <property type="protein sequence ID" value="VDO90512.1"/>
    <property type="molecule type" value="Genomic_DNA"/>
</dbReference>
<gene>
    <name evidence="2" type="ORF">HPBE_LOCUS11985</name>
</gene>
<feature type="region of interest" description="Disordered" evidence="1">
    <location>
        <begin position="1"/>
        <end position="30"/>
    </location>
</feature>
<evidence type="ECO:0000256" key="1">
    <source>
        <dbReference type="SAM" id="MobiDB-lite"/>
    </source>
</evidence>
<keyword evidence="3" id="KW-1185">Reference proteome</keyword>
<accession>A0A183FUS4</accession>
<organism evidence="3 4">
    <name type="scientific">Heligmosomoides polygyrus</name>
    <name type="common">Parasitic roundworm</name>
    <dbReference type="NCBI Taxonomy" id="6339"/>
    <lineage>
        <taxon>Eukaryota</taxon>
        <taxon>Metazoa</taxon>
        <taxon>Ecdysozoa</taxon>
        <taxon>Nematoda</taxon>
        <taxon>Chromadorea</taxon>
        <taxon>Rhabditida</taxon>
        <taxon>Rhabditina</taxon>
        <taxon>Rhabditomorpha</taxon>
        <taxon>Strongyloidea</taxon>
        <taxon>Heligmosomidae</taxon>
        <taxon>Heligmosomoides</taxon>
    </lineage>
</organism>